<feature type="non-terminal residue" evidence="1">
    <location>
        <position position="1"/>
    </location>
</feature>
<proteinExistence type="predicted"/>
<reference evidence="1 2" key="1">
    <citation type="journal article" date="2019" name="PLoS ONE">
        <title>Genomic analyses reveal an absence of contemporary introgressive admixture between fin whales and blue whales, despite known hybrids.</title>
        <authorList>
            <person name="Westbury M.V."/>
            <person name="Petersen B."/>
            <person name="Lorenzen E.D."/>
        </authorList>
    </citation>
    <scope>NUCLEOTIDE SEQUENCE [LARGE SCALE GENOMIC DNA]</scope>
    <source>
        <strain evidence="1">FinWhale-01</strain>
    </source>
</reference>
<keyword evidence="2" id="KW-1185">Reference proteome</keyword>
<sequence>NHREGINGNWDQDDKAEDVGAFSVVSEEVLRNTKGLLNVSTVWLYFLEEDSFLDLIKALEFSLHKDCQMERAVISAPSLNSPKTGTWTKAAFDSITSKVKHVTQTRSDLAPIFKDCKKYLANIKHGNSGSNNYQNGTNKMLVETQSLSLFDSNKLQQESSFLFHDNKTKATSEKKVKSVSEKTMDPLLGATDAFARKLMPLFGPLAGFLFSLGKNITQSKPVSSPFFTTTLVSQAENGRNECKGRDKGRDDEPPKIVITQVKGDAFYSKDDKLFYKKMNLKRRV</sequence>
<name>A0A643C318_BALPH</name>
<evidence type="ECO:0000313" key="1">
    <source>
        <dbReference type="EMBL" id="KAB0394338.1"/>
    </source>
</evidence>
<evidence type="ECO:0000313" key="2">
    <source>
        <dbReference type="Proteomes" id="UP000437017"/>
    </source>
</evidence>
<dbReference type="EMBL" id="SGJD01002824">
    <property type="protein sequence ID" value="KAB0394338.1"/>
    <property type="molecule type" value="Genomic_DNA"/>
</dbReference>
<comment type="caution">
    <text evidence="1">The sequence shown here is derived from an EMBL/GenBank/DDBJ whole genome shotgun (WGS) entry which is preliminary data.</text>
</comment>
<accession>A0A643C318</accession>
<dbReference type="AlphaFoldDB" id="A0A643C318"/>
<organism evidence="1 2">
    <name type="scientific">Balaenoptera physalus</name>
    <name type="common">Fin whale</name>
    <name type="synonym">Balaena physalus</name>
    <dbReference type="NCBI Taxonomy" id="9770"/>
    <lineage>
        <taxon>Eukaryota</taxon>
        <taxon>Metazoa</taxon>
        <taxon>Chordata</taxon>
        <taxon>Craniata</taxon>
        <taxon>Vertebrata</taxon>
        <taxon>Euteleostomi</taxon>
        <taxon>Mammalia</taxon>
        <taxon>Eutheria</taxon>
        <taxon>Laurasiatheria</taxon>
        <taxon>Artiodactyla</taxon>
        <taxon>Whippomorpha</taxon>
        <taxon>Cetacea</taxon>
        <taxon>Mysticeti</taxon>
        <taxon>Balaenopteridae</taxon>
        <taxon>Balaenoptera</taxon>
    </lineage>
</organism>
<gene>
    <name evidence="1" type="ORF">E2I00_013808</name>
</gene>
<dbReference type="Proteomes" id="UP000437017">
    <property type="component" value="Unassembled WGS sequence"/>
</dbReference>
<protein>
    <submittedName>
        <fullName evidence="1">Uncharacterized protein</fullName>
    </submittedName>
</protein>